<comment type="caution">
    <text evidence="2">The sequence shown here is derived from an EMBL/GenBank/DDBJ whole genome shotgun (WGS) entry which is preliminary data.</text>
</comment>
<keyword evidence="3" id="KW-1185">Reference proteome</keyword>
<dbReference type="RefSeq" id="WP_172178142.1">
    <property type="nucleotide sequence ID" value="NZ_CASGIA010000014.1"/>
</dbReference>
<gene>
    <name evidence="2" type="ORF">HPS55_11025</name>
</gene>
<feature type="transmembrane region" description="Helical" evidence="1">
    <location>
        <begin position="20"/>
        <end position="37"/>
    </location>
</feature>
<evidence type="ECO:0000313" key="2">
    <source>
        <dbReference type="EMBL" id="NPE14847.1"/>
    </source>
</evidence>
<evidence type="ECO:0000313" key="3">
    <source>
        <dbReference type="Proteomes" id="UP001193734"/>
    </source>
</evidence>
<accession>A0ABX2AVP7</accession>
<keyword evidence="1" id="KW-0472">Membrane</keyword>
<dbReference type="Proteomes" id="UP001193734">
    <property type="component" value="Unassembled WGS sequence"/>
</dbReference>
<reference evidence="2 3" key="1">
    <citation type="submission" date="2020-05" db="EMBL/GenBank/DDBJ databases">
        <title>Distinct polysaccharide utilization as determinants for interspecies competition between intestinal Prevotella spp.</title>
        <authorList>
            <person name="Galvez E.J.C."/>
            <person name="Iljazovic A."/>
            <person name="Strowig T."/>
        </authorList>
    </citation>
    <scope>NUCLEOTIDE SEQUENCE [LARGE SCALE GENOMIC DNA]</scope>
    <source>
        <strain evidence="2 3">PROD</strain>
    </source>
</reference>
<name>A0ABX2AVP7_9BACT</name>
<sequence>MVRILKRWCPSGKASVDAGILYAFSVVNLLFMHYYIVMENTTEAPLTFVDNLGNIGHDCTQQLL</sequence>
<protein>
    <submittedName>
        <fullName evidence="2">Uncharacterized protein</fullName>
    </submittedName>
</protein>
<keyword evidence="1" id="KW-0812">Transmembrane</keyword>
<proteinExistence type="predicted"/>
<keyword evidence="1" id="KW-1133">Transmembrane helix</keyword>
<organism evidence="2 3">
    <name type="scientific">Xylanibacter rodentium</name>
    <dbReference type="NCBI Taxonomy" id="2736289"/>
    <lineage>
        <taxon>Bacteria</taxon>
        <taxon>Pseudomonadati</taxon>
        <taxon>Bacteroidota</taxon>
        <taxon>Bacteroidia</taxon>
        <taxon>Bacteroidales</taxon>
        <taxon>Prevotellaceae</taxon>
        <taxon>Xylanibacter</taxon>
    </lineage>
</organism>
<dbReference type="EMBL" id="JABKKE010000019">
    <property type="protein sequence ID" value="NPE14847.1"/>
    <property type="molecule type" value="Genomic_DNA"/>
</dbReference>
<evidence type="ECO:0000256" key="1">
    <source>
        <dbReference type="SAM" id="Phobius"/>
    </source>
</evidence>
<dbReference type="GeneID" id="82158297"/>